<dbReference type="AlphaFoldDB" id="A0A0M4T3A8"/>
<gene>
    <name evidence="1" type="ORF">ACX27_09835</name>
</gene>
<accession>A0A0M4T3A8</accession>
<sequence>METTNLNNTLLALLLALKDSETPLSDTEQSDLSQVAEQLSVNPKAWEILIKPRLLAMLEANESLNQRFQAAKSLLDNLGDTMPLNLLPSEAEVEQVAPQQKLQPITRAIPQVSSSDLRSNEITNMAIRVMATPNPSETAKKLSRFEQFQQFLNQNLAQR</sequence>
<protein>
    <submittedName>
        <fullName evidence="1">Uncharacterized protein</fullName>
    </submittedName>
</protein>
<evidence type="ECO:0000313" key="2">
    <source>
        <dbReference type="Proteomes" id="UP000062645"/>
    </source>
</evidence>
<organism evidence="1 2">
    <name type="scientific">Nostoc piscinale CENA21</name>
    <dbReference type="NCBI Taxonomy" id="224013"/>
    <lineage>
        <taxon>Bacteria</taxon>
        <taxon>Bacillati</taxon>
        <taxon>Cyanobacteriota</taxon>
        <taxon>Cyanophyceae</taxon>
        <taxon>Nostocales</taxon>
        <taxon>Nostocaceae</taxon>
        <taxon>Nostoc</taxon>
    </lineage>
</organism>
<dbReference type="RefSeq" id="WP_062291519.1">
    <property type="nucleotide sequence ID" value="NZ_CP012036.1"/>
</dbReference>
<dbReference type="STRING" id="224013.ACX27_09835"/>
<proteinExistence type="predicted"/>
<dbReference type="PATRIC" id="fig|224013.5.peg.2379"/>
<dbReference type="Proteomes" id="UP000062645">
    <property type="component" value="Chromosome"/>
</dbReference>
<dbReference type="KEGG" id="npz:ACX27_09835"/>
<reference evidence="2" key="1">
    <citation type="submission" date="2015-07" db="EMBL/GenBank/DDBJ databases">
        <title>Genome Of Nitrogen-Fixing Cyanobacterium Nostoc piscinale CENA21 From Solimoes/Amazon River Floodplain Sediments And Comparative Genomics To Uncover Biosynthetic Natural Products Potential.</title>
        <authorList>
            <person name="Leao T.F."/>
            <person name="Leao P.N."/>
            <person name="Guimaraes P.I."/>
            <person name="de Melo A.G.C."/>
            <person name="Ramos R.T.J."/>
            <person name="Silva A."/>
            <person name="Fiore M.F."/>
            <person name="Schneider M.P.C."/>
        </authorList>
    </citation>
    <scope>NUCLEOTIDE SEQUENCE [LARGE SCALE GENOMIC DNA]</scope>
    <source>
        <strain evidence="2">CENA21</strain>
    </source>
</reference>
<keyword evidence="2" id="KW-1185">Reference proteome</keyword>
<evidence type="ECO:0000313" key="1">
    <source>
        <dbReference type="EMBL" id="ALF53079.1"/>
    </source>
</evidence>
<dbReference type="EMBL" id="CP012036">
    <property type="protein sequence ID" value="ALF53079.1"/>
    <property type="molecule type" value="Genomic_DNA"/>
</dbReference>
<reference evidence="1 2" key="2">
    <citation type="journal article" date="2016" name="Genome Announc.">
        <title>Draft Genome Sequence of the N2-Fixing Cyanobacterium Nostoc piscinale CENA21, Isolated from the Brazilian Amazon Floodplain.</title>
        <authorList>
            <person name="Leao T."/>
            <person name="Guimaraes P.I."/>
            <person name="de Melo A.G."/>
            <person name="Ramos R.T."/>
            <person name="Leao P.N."/>
            <person name="Silva A."/>
            <person name="Fiore M.F."/>
            <person name="Schneider M.P."/>
        </authorList>
    </citation>
    <scope>NUCLEOTIDE SEQUENCE [LARGE SCALE GENOMIC DNA]</scope>
    <source>
        <strain evidence="1 2">CENA21</strain>
    </source>
</reference>
<dbReference type="OrthoDB" id="463388at2"/>
<name>A0A0M4T3A8_9NOSO</name>